<accession>A0A1C3NX88</accession>
<proteinExistence type="predicted"/>
<dbReference type="Proteomes" id="UP000199013">
    <property type="component" value="Unassembled WGS sequence"/>
</dbReference>
<evidence type="ECO:0000313" key="2">
    <source>
        <dbReference type="Proteomes" id="UP000199013"/>
    </source>
</evidence>
<gene>
    <name evidence="1" type="ORF">FDG2_2190</name>
</gene>
<reference evidence="2" key="1">
    <citation type="submission" date="2016-02" db="EMBL/GenBank/DDBJ databases">
        <authorList>
            <person name="Wibberg D."/>
        </authorList>
    </citation>
    <scope>NUCLEOTIDE SEQUENCE [LARGE SCALE GENOMIC DNA]</scope>
</reference>
<dbReference type="SUPFAM" id="SSF53098">
    <property type="entry name" value="Ribonuclease H-like"/>
    <property type="match status" value="1"/>
</dbReference>
<protein>
    <submittedName>
        <fullName evidence="1">Transposase, IS4</fullName>
    </submittedName>
</protein>
<name>A0A1C3NX88_9ACTN</name>
<dbReference type="EMBL" id="FLUV01000912">
    <property type="protein sequence ID" value="SBW21993.1"/>
    <property type="molecule type" value="Genomic_DNA"/>
</dbReference>
<dbReference type="InterPro" id="IPR012337">
    <property type="entry name" value="RNaseH-like_sf"/>
</dbReference>
<sequence length="148" mass="16506">MRDRTGRIGTYDLALVTTDPDATPAGTVERYAARWSIEVAIEDAKQIFGVGQARNRLQHAVERTIPFGLTCQTLTTLWYATAGHDPADVTDHRTRAPWYTTKTDPSTADMISKLRRVLIAAKYQVTRPEQPTPAEIHAIRLAWDTDAA</sequence>
<organism evidence="1 2">
    <name type="scientific">Candidatus Protofrankia californiensis</name>
    <dbReference type="NCBI Taxonomy" id="1839754"/>
    <lineage>
        <taxon>Bacteria</taxon>
        <taxon>Bacillati</taxon>
        <taxon>Actinomycetota</taxon>
        <taxon>Actinomycetes</taxon>
        <taxon>Frankiales</taxon>
        <taxon>Frankiaceae</taxon>
        <taxon>Protofrankia</taxon>
    </lineage>
</organism>
<evidence type="ECO:0000313" key="1">
    <source>
        <dbReference type="EMBL" id="SBW21993.1"/>
    </source>
</evidence>
<keyword evidence="2" id="KW-1185">Reference proteome</keyword>
<dbReference type="AlphaFoldDB" id="A0A1C3NX88"/>